<organism evidence="11 12">
    <name type="scientific">Sphagnum jensenii</name>
    <dbReference type="NCBI Taxonomy" id="128206"/>
    <lineage>
        <taxon>Eukaryota</taxon>
        <taxon>Viridiplantae</taxon>
        <taxon>Streptophyta</taxon>
        <taxon>Embryophyta</taxon>
        <taxon>Bryophyta</taxon>
        <taxon>Sphagnophytina</taxon>
        <taxon>Sphagnopsida</taxon>
        <taxon>Sphagnales</taxon>
        <taxon>Sphagnaceae</taxon>
        <taxon>Sphagnum</taxon>
    </lineage>
</organism>
<sequence length="204" mass="21906">MWSPNAMGLEEALIGRIPTCTFGAEQLSLMNTQGCTNMGCSVCLSEYQEGDTLRILPKCNHSFHLLCIDTWLHSHSTCPLCREIFSCTDPPLSSSTRALCLILALKIIMSPFAAQDAADSSQEDDDLDQCSSQGTEKFLPDQIATGSVSAHAAVAQKIRSGGAISCCVADTSSHHDKGKQTALQHSGDASINVNILSQQENLHH</sequence>
<dbReference type="SUPFAM" id="SSF57850">
    <property type="entry name" value="RING/U-box"/>
    <property type="match status" value="1"/>
</dbReference>
<evidence type="ECO:0000313" key="11">
    <source>
        <dbReference type="EMBL" id="CAK9856454.1"/>
    </source>
</evidence>
<keyword evidence="6 9" id="KW-0863">Zinc-finger</keyword>
<keyword evidence="7" id="KW-0833">Ubl conjugation pathway</keyword>
<dbReference type="InterPro" id="IPR001841">
    <property type="entry name" value="Znf_RING"/>
</dbReference>
<proteinExistence type="predicted"/>
<dbReference type="EC" id="2.3.2.27" evidence="3"/>
<dbReference type="InterPro" id="IPR044600">
    <property type="entry name" value="ATL1/ATL16-like"/>
</dbReference>
<keyword evidence="12" id="KW-1185">Reference proteome</keyword>
<dbReference type="CDD" id="cd16461">
    <property type="entry name" value="RING-H2_EL5-like"/>
    <property type="match status" value="1"/>
</dbReference>
<dbReference type="PANTHER" id="PTHR46913:SF22">
    <property type="entry name" value="RING-TYPE E3 UBIQUITIN TRANSFERASE"/>
    <property type="match status" value="1"/>
</dbReference>
<evidence type="ECO:0000256" key="1">
    <source>
        <dbReference type="ARBA" id="ARBA00000900"/>
    </source>
</evidence>
<dbReference type="Gene3D" id="3.30.40.10">
    <property type="entry name" value="Zinc/RING finger domain, C3HC4 (zinc finger)"/>
    <property type="match status" value="1"/>
</dbReference>
<keyword evidence="4" id="KW-0808">Transferase</keyword>
<evidence type="ECO:0000256" key="2">
    <source>
        <dbReference type="ARBA" id="ARBA00004906"/>
    </source>
</evidence>
<gene>
    <name evidence="11" type="ORF">CSSPJE1EN2_LOCUS26386</name>
</gene>
<comment type="catalytic activity">
    <reaction evidence="1">
        <text>S-ubiquitinyl-[E2 ubiquitin-conjugating enzyme]-L-cysteine + [acceptor protein]-L-lysine = [E2 ubiquitin-conjugating enzyme]-L-cysteine + N(6)-ubiquitinyl-[acceptor protein]-L-lysine.</text>
        <dbReference type="EC" id="2.3.2.27"/>
    </reaction>
</comment>
<dbReference type="EMBL" id="CAXHBF010000523">
    <property type="protein sequence ID" value="CAK9856454.1"/>
    <property type="molecule type" value="Genomic_DNA"/>
</dbReference>
<dbReference type="Pfam" id="PF13639">
    <property type="entry name" value="zf-RING_2"/>
    <property type="match status" value="1"/>
</dbReference>
<evidence type="ECO:0000259" key="10">
    <source>
        <dbReference type="PROSITE" id="PS50089"/>
    </source>
</evidence>
<evidence type="ECO:0000256" key="3">
    <source>
        <dbReference type="ARBA" id="ARBA00012483"/>
    </source>
</evidence>
<comment type="pathway">
    <text evidence="2">Protein modification; protein ubiquitination.</text>
</comment>
<dbReference type="SMART" id="SM00184">
    <property type="entry name" value="RING"/>
    <property type="match status" value="1"/>
</dbReference>
<feature type="non-terminal residue" evidence="11">
    <location>
        <position position="204"/>
    </location>
</feature>
<evidence type="ECO:0000256" key="4">
    <source>
        <dbReference type="ARBA" id="ARBA00022679"/>
    </source>
</evidence>
<keyword evidence="8" id="KW-0862">Zinc</keyword>
<accession>A0ABP1A0N9</accession>
<reference evidence="11" key="1">
    <citation type="submission" date="2024-03" db="EMBL/GenBank/DDBJ databases">
        <authorList>
            <consortium name="ELIXIR-Norway"/>
            <consortium name="Elixir Norway"/>
        </authorList>
    </citation>
    <scope>NUCLEOTIDE SEQUENCE</scope>
</reference>
<evidence type="ECO:0000313" key="12">
    <source>
        <dbReference type="Proteomes" id="UP001497522"/>
    </source>
</evidence>
<evidence type="ECO:0000256" key="8">
    <source>
        <dbReference type="ARBA" id="ARBA00022833"/>
    </source>
</evidence>
<dbReference type="Proteomes" id="UP001497522">
    <property type="component" value="Unassembled WGS sequence"/>
</dbReference>
<dbReference type="InterPro" id="IPR013083">
    <property type="entry name" value="Znf_RING/FYVE/PHD"/>
</dbReference>
<evidence type="ECO:0000256" key="9">
    <source>
        <dbReference type="PROSITE-ProRule" id="PRU00175"/>
    </source>
</evidence>
<feature type="domain" description="RING-type" evidence="10">
    <location>
        <begin position="40"/>
        <end position="82"/>
    </location>
</feature>
<dbReference type="PROSITE" id="PS50089">
    <property type="entry name" value="ZF_RING_2"/>
    <property type="match status" value="1"/>
</dbReference>
<evidence type="ECO:0000256" key="5">
    <source>
        <dbReference type="ARBA" id="ARBA00022723"/>
    </source>
</evidence>
<comment type="caution">
    <text evidence="11">The sequence shown here is derived from an EMBL/GenBank/DDBJ whole genome shotgun (WGS) entry which is preliminary data.</text>
</comment>
<protein>
    <recommendedName>
        <fullName evidence="3">RING-type E3 ubiquitin transferase</fullName>
        <ecNumber evidence="3">2.3.2.27</ecNumber>
    </recommendedName>
</protein>
<evidence type="ECO:0000256" key="6">
    <source>
        <dbReference type="ARBA" id="ARBA00022771"/>
    </source>
</evidence>
<name>A0ABP1A0N9_9BRYO</name>
<dbReference type="PANTHER" id="PTHR46913">
    <property type="entry name" value="RING-H2 FINGER PROTEIN ATL16"/>
    <property type="match status" value="1"/>
</dbReference>
<keyword evidence="5" id="KW-0479">Metal-binding</keyword>
<evidence type="ECO:0000256" key="7">
    <source>
        <dbReference type="ARBA" id="ARBA00022786"/>
    </source>
</evidence>